<organism evidence="6 7">
    <name type="scientific">Reticulibacter mediterranei</name>
    <dbReference type="NCBI Taxonomy" id="2778369"/>
    <lineage>
        <taxon>Bacteria</taxon>
        <taxon>Bacillati</taxon>
        <taxon>Chloroflexota</taxon>
        <taxon>Ktedonobacteria</taxon>
        <taxon>Ktedonobacterales</taxon>
        <taxon>Reticulibacteraceae</taxon>
        <taxon>Reticulibacter</taxon>
    </lineage>
</organism>
<dbReference type="GO" id="GO:1990133">
    <property type="term" value="C:molybdopterin adenylyltransferase complex"/>
    <property type="evidence" value="ECO:0007669"/>
    <property type="project" value="TreeGrafter"/>
</dbReference>
<dbReference type="InterPro" id="IPR044672">
    <property type="entry name" value="MOCS2A"/>
</dbReference>
<dbReference type="InterPro" id="IPR016155">
    <property type="entry name" value="Mopterin_synth/thiamin_S_b"/>
</dbReference>
<dbReference type="SUPFAM" id="SSF54285">
    <property type="entry name" value="MoaD/ThiS"/>
    <property type="match status" value="1"/>
</dbReference>
<dbReference type="GO" id="GO:0006777">
    <property type="term" value="P:Mo-molybdopterin cofactor biosynthetic process"/>
    <property type="evidence" value="ECO:0007669"/>
    <property type="project" value="UniProtKB-KW"/>
</dbReference>
<dbReference type="PANTHER" id="PTHR33359">
    <property type="entry name" value="MOLYBDOPTERIN SYNTHASE SULFUR CARRIER SUBUNIT"/>
    <property type="match status" value="1"/>
</dbReference>
<proteinExistence type="inferred from homology"/>
<dbReference type="Pfam" id="PF02597">
    <property type="entry name" value="ThiS"/>
    <property type="match status" value="1"/>
</dbReference>
<dbReference type="InterPro" id="IPR012675">
    <property type="entry name" value="Beta-grasp_dom_sf"/>
</dbReference>
<dbReference type="UniPathway" id="UPA00344"/>
<comment type="caution">
    <text evidence="6">The sequence shown here is derived from an EMBL/GenBank/DDBJ whole genome shotgun (WGS) entry which is preliminary data.</text>
</comment>
<dbReference type="EMBL" id="BNJK01000001">
    <property type="protein sequence ID" value="GHO95753.1"/>
    <property type="molecule type" value="Genomic_DNA"/>
</dbReference>
<dbReference type="InterPro" id="IPR003749">
    <property type="entry name" value="ThiS/MoaD-like"/>
</dbReference>
<reference evidence="6" key="1">
    <citation type="submission" date="2020-10" db="EMBL/GenBank/DDBJ databases">
        <title>Taxonomic study of unclassified bacteria belonging to the class Ktedonobacteria.</title>
        <authorList>
            <person name="Yabe S."/>
            <person name="Wang C.M."/>
            <person name="Zheng Y."/>
            <person name="Sakai Y."/>
            <person name="Cavaletti L."/>
            <person name="Monciardini P."/>
            <person name="Donadio S."/>
        </authorList>
    </citation>
    <scope>NUCLEOTIDE SEQUENCE</scope>
    <source>
        <strain evidence="6">ID150040</strain>
    </source>
</reference>
<dbReference type="InterPro" id="IPR010038">
    <property type="entry name" value="MoaD_arc-typ"/>
</dbReference>
<dbReference type="PANTHER" id="PTHR33359:SF1">
    <property type="entry name" value="MOLYBDOPTERIN SYNTHASE SULFUR CARRIER SUBUNIT"/>
    <property type="match status" value="1"/>
</dbReference>
<dbReference type="RefSeq" id="WP_220206418.1">
    <property type="nucleotide sequence ID" value="NZ_BNJK01000001.1"/>
</dbReference>
<dbReference type="Proteomes" id="UP000597444">
    <property type="component" value="Unassembled WGS sequence"/>
</dbReference>
<accession>A0A8J3N4R9</accession>
<keyword evidence="2" id="KW-0547">Nucleotide-binding</keyword>
<name>A0A8J3N4R9_9CHLR</name>
<evidence type="ECO:0000256" key="2">
    <source>
        <dbReference type="ARBA" id="ARBA00022741"/>
    </source>
</evidence>
<evidence type="ECO:0000256" key="4">
    <source>
        <dbReference type="ARBA" id="ARBA00024200"/>
    </source>
</evidence>
<dbReference type="Gene3D" id="3.10.20.30">
    <property type="match status" value="1"/>
</dbReference>
<dbReference type="CDD" id="cd00754">
    <property type="entry name" value="Ubl_MoaD"/>
    <property type="match status" value="1"/>
</dbReference>
<keyword evidence="3" id="KW-0501">Molybdenum cofactor biosynthesis</keyword>
<evidence type="ECO:0000256" key="3">
    <source>
        <dbReference type="ARBA" id="ARBA00023150"/>
    </source>
</evidence>
<protein>
    <recommendedName>
        <fullName evidence="5">Molybdopterin synthase sulfur carrier subunit</fullName>
    </recommendedName>
</protein>
<keyword evidence="7" id="KW-1185">Reference proteome</keyword>
<sequence length="91" mass="10400">MNIRIRYFASLREIVGQNEEQLTLPEGANVSDMRAALLTRYPRLQPIMERCLCAVNRGYVTPETILHEGDELVFIPPMGGGRLLEVSLWNR</sequence>
<dbReference type="GO" id="GO:0000166">
    <property type="term" value="F:nucleotide binding"/>
    <property type="evidence" value="ECO:0007669"/>
    <property type="project" value="UniProtKB-KW"/>
</dbReference>
<dbReference type="FunFam" id="3.10.20.30:FF:000010">
    <property type="entry name" value="Molybdopterin synthase sulfur carrier subunit"/>
    <property type="match status" value="1"/>
</dbReference>
<gene>
    <name evidence="6" type="ORF">KSF_058010</name>
</gene>
<evidence type="ECO:0000313" key="6">
    <source>
        <dbReference type="EMBL" id="GHO95753.1"/>
    </source>
</evidence>
<evidence type="ECO:0000256" key="5">
    <source>
        <dbReference type="ARBA" id="ARBA00024247"/>
    </source>
</evidence>
<evidence type="ECO:0000313" key="7">
    <source>
        <dbReference type="Proteomes" id="UP000597444"/>
    </source>
</evidence>
<dbReference type="AlphaFoldDB" id="A0A8J3N4R9"/>
<dbReference type="NCBIfam" id="TIGR01682">
    <property type="entry name" value="moaD"/>
    <property type="match status" value="1"/>
</dbReference>
<dbReference type="NCBIfam" id="TIGR01687">
    <property type="entry name" value="moaD_arch"/>
    <property type="match status" value="1"/>
</dbReference>
<evidence type="ECO:0000256" key="1">
    <source>
        <dbReference type="ARBA" id="ARBA00005046"/>
    </source>
</evidence>
<comment type="similarity">
    <text evidence="4">Belongs to the MoaD family.</text>
</comment>
<comment type="pathway">
    <text evidence="1">Cofactor biosynthesis; molybdopterin biosynthesis.</text>
</comment>